<feature type="compositionally biased region" description="Basic and acidic residues" evidence="1">
    <location>
        <begin position="414"/>
        <end position="435"/>
    </location>
</feature>
<evidence type="ECO:0000313" key="3">
    <source>
        <dbReference type="EMBL" id="SMP72369.1"/>
    </source>
</evidence>
<name>A0ABY1QKZ0_9BACT</name>
<feature type="compositionally biased region" description="Acidic residues" evidence="1">
    <location>
        <begin position="452"/>
        <end position="464"/>
    </location>
</feature>
<feature type="transmembrane region" description="Helical" evidence="2">
    <location>
        <begin position="246"/>
        <end position="271"/>
    </location>
</feature>
<feature type="transmembrane region" description="Helical" evidence="2">
    <location>
        <begin position="220"/>
        <end position="240"/>
    </location>
</feature>
<evidence type="ECO:0000256" key="2">
    <source>
        <dbReference type="SAM" id="Phobius"/>
    </source>
</evidence>
<feature type="compositionally biased region" description="Basic residues" evidence="1">
    <location>
        <begin position="526"/>
        <end position="540"/>
    </location>
</feature>
<proteinExistence type="predicted"/>
<sequence>MSYPRRFDERRRRVMLTTGAAATASKSSNTRLQVEKMREARRPTVAYGSRVRRCLRGRWYSLVPVQRAALVKTLLVLAAAVIALIWMHNASARYAALAENPAYLDVLRINRYGSLGRYAIGVLYLAVAGVSWLIYQLRRYRNDDFSGNYQLWQWIFASAIVASVANTVPIVAMLGGLIEWALGKRVALSGEDWIELFLMVGGAILAMRTVAEMWRYRSSMLLMVGGWILAAVPTAVQWNVFEVESLSRWTIVTSAPLLAVSFWFASTLTYLRCLFREVRGIEPTVGIVQKMRLAADEWKAESKLKAEEKAEAATLAKLAASEKRAAEKQAAAKPKPTKSTKPVAAPKPASAPAAKAGVAARSVAASRDDESDDDLVDYDETEITGKKSRSWWPFGRKKTVVANADEESDDDSDAGSHDARRSEPARERQAPERQPARSTPQRSTPQRVAAESVDDEADDTDEDVEAKADKPKRSWWPKWKRKPKADAGDVNDQLAAEDEVKFESVAEPVTQPELGSDDDEAEAASKKRRFGLGSLMKRRAKSTDDEDQESDDSSAGQSSAADEKDSSDGDSDGELNEDDIDWSSLNKAERRRMRKQLKRGGRAA</sequence>
<dbReference type="Proteomes" id="UP001158067">
    <property type="component" value="Unassembled WGS sequence"/>
</dbReference>
<feature type="compositionally biased region" description="Low complexity" evidence="1">
    <location>
        <begin position="328"/>
        <end position="365"/>
    </location>
</feature>
<keyword evidence="2" id="KW-1133">Transmembrane helix</keyword>
<keyword evidence="4" id="KW-1185">Reference proteome</keyword>
<feature type="compositionally biased region" description="Acidic residues" evidence="1">
    <location>
        <begin position="404"/>
        <end position="413"/>
    </location>
</feature>
<feature type="compositionally biased region" description="Basic residues" evidence="1">
    <location>
        <begin position="473"/>
        <end position="483"/>
    </location>
</feature>
<gene>
    <name evidence="3" type="ORF">SAMN06265222_11571</name>
</gene>
<organism evidence="3 4">
    <name type="scientific">Neorhodopirellula lusitana</name>
    <dbReference type="NCBI Taxonomy" id="445327"/>
    <lineage>
        <taxon>Bacteria</taxon>
        <taxon>Pseudomonadati</taxon>
        <taxon>Planctomycetota</taxon>
        <taxon>Planctomycetia</taxon>
        <taxon>Pirellulales</taxon>
        <taxon>Pirellulaceae</taxon>
        <taxon>Neorhodopirellula</taxon>
    </lineage>
</organism>
<feature type="transmembrane region" description="Helical" evidence="2">
    <location>
        <begin position="115"/>
        <end position="135"/>
    </location>
</feature>
<feature type="transmembrane region" description="Helical" evidence="2">
    <location>
        <begin position="68"/>
        <end position="87"/>
    </location>
</feature>
<comment type="caution">
    <text evidence="3">The sequence shown here is derived from an EMBL/GenBank/DDBJ whole genome shotgun (WGS) entry which is preliminary data.</text>
</comment>
<feature type="compositionally biased region" description="Basic residues" evidence="1">
    <location>
        <begin position="589"/>
        <end position="604"/>
    </location>
</feature>
<feature type="transmembrane region" description="Helical" evidence="2">
    <location>
        <begin position="193"/>
        <end position="211"/>
    </location>
</feature>
<evidence type="ECO:0000313" key="4">
    <source>
        <dbReference type="Proteomes" id="UP001158067"/>
    </source>
</evidence>
<accession>A0ABY1QKZ0</accession>
<dbReference type="RefSeq" id="WP_283434605.1">
    <property type="nucleotide sequence ID" value="NZ_FXUG01000015.1"/>
</dbReference>
<dbReference type="EMBL" id="FXUG01000015">
    <property type="protein sequence ID" value="SMP72369.1"/>
    <property type="molecule type" value="Genomic_DNA"/>
</dbReference>
<protein>
    <submittedName>
        <fullName evidence="3">Uncharacterized protein</fullName>
    </submittedName>
</protein>
<evidence type="ECO:0000256" key="1">
    <source>
        <dbReference type="SAM" id="MobiDB-lite"/>
    </source>
</evidence>
<keyword evidence="2" id="KW-0472">Membrane</keyword>
<feature type="compositionally biased region" description="Acidic residues" evidence="1">
    <location>
        <begin position="568"/>
        <end position="581"/>
    </location>
</feature>
<reference evidence="3 4" key="1">
    <citation type="submission" date="2017-05" db="EMBL/GenBank/DDBJ databases">
        <authorList>
            <person name="Varghese N."/>
            <person name="Submissions S."/>
        </authorList>
    </citation>
    <scope>NUCLEOTIDE SEQUENCE [LARGE SCALE GENOMIC DNA]</scope>
    <source>
        <strain evidence="3 4">DSM 25457</strain>
    </source>
</reference>
<feature type="transmembrane region" description="Helical" evidence="2">
    <location>
        <begin position="155"/>
        <end position="181"/>
    </location>
</feature>
<keyword evidence="2" id="KW-0812">Transmembrane</keyword>
<feature type="region of interest" description="Disordered" evidence="1">
    <location>
        <begin position="392"/>
        <end position="604"/>
    </location>
</feature>
<feature type="compositionally biased region" description="Polar residues" evidence="1">
    <location>
        <begin position="436"/>
        <end position="446"/>
    </location>
</feature>
<feature type="region of interest" description="Disordered" evidence="1">
    <location>
        <begin position="324"/>
        <end position="377"/>
    </location>
</feature>